<name>A0A9X3HRU0_9VIBR</name>
<comment type="caution">
    <text evidence="1">The sequence shown here is derived from an EMBL/GenBank/DDBJ whole genome shotgun (WGS) entry which is preliminary data.</text>
</comment>
<dbReference type="AlphaFoldDB" id="A0A9X3HRU0"/>
<protein>
    <submittedName>
        <fullName evidence="1">Alpha/beta hydrolase</fullName>
    </submittedName>
</protein>
<keyword evidence="2" id="KW-1185">Reference proteome</keyword>
<accession>A0A9X3HRU0</accession>
<dbReference type="PANTHER" id="PTHR37946:SF1">
    <property type="entry name" value="SLL1969 PROTEIN"/>
    <property type="match status" value="1"/>
</dbReference>
<dbReference type="EMBL" id="JAKRRX010000030">
    <property type="protein sequence ID" value="MCW8333657.1"/>
    <property type="molecule type" value="Genomic_DNA"/>
</dbReference>
<dbReference type="GO" id="GO:0016787">
    <property type="term" value="F:hydrolase activity"/>
    <property type="evidence" value="ECO:0007669"/>
    <property type="project" value="UniProtKB-KW"/>
</dbReference>
<dbReference type="RefSeq" id="WP_265687160.1">
    <property type="nucleotide sequence ID" value="NZ_JAKRRX010000030.1"/>
</dbReference>
<dbReference type="SUPFAM" id="SSF53474">
    <property type="entry name" value="alpha/beta-Hydrolases"/>
    <property type="match status" value="1"/>
</dbReference>
<evidence type="ECO:0000313" key="1">
    <source>
        <dbReference type="EMBL" id="MCW8333657.1"/>
    </source>
</evidence>
<sequence length="206" mass="22998">MSALNQGLLDAGYRTCVLDYSSVRVSIDAMLDETSNQLNQCTENAQVVHLVGHSLGGLLIRYHLQADDSLQVQNRLGKVVMLGTPNHGSEVADHYSTRFWANWFGEVPISLVTSKKGFAQSLQEPNYEFAIISGIKPFKTTDSLFQKPNDGLVSVESAKLSNMQDFIELPINHMRLRDDPEAIHQVVYYLQKGRFDHPTSITSADD</sequence>
<dbReference type="Proteomes" id="UP001155586">
    <property type="component" value="Unassembled WGS sequence"/>
</dbReference>
<proteinExistence type="predicted"/>
<evidence type="ECO:0000313" key="2">
    <source>
        <dbReference type="Proteomes" id="UP001155586"/>
    </source>
</evidence>
<organism evidence="1 2">
    <name type="scientific">Vibrio paucivorans</name>
    <dbReference type="NCBI Taxonomy" id="2829489"/>
    <lineage>
        <taxon>Bacteria</taxon>
        <taxon>Pseudomonadati</taxon>
        <taxon>Pseudomonadota</taxon>
        <taxon>Gammaproteobacteria</taxon>
        <taxon>Vibrionales</taxon>
        <taxon>Vibrionaceae</taxon>
        <taxon>Vibrio</taxon>
    </lineage>
</organism>
<dbReference type="PANTHER" id="PTHR37946">
    <property type="entry name" value="SLL1969 PROTEIN"/>
    <property type="match status" value="1"/>
</dbReference>
<keyword evidence="1" id="KW-0378">Hydrolase</keyword>
<reference evidence="1" key="1">
    <citation type="submission" date="2022-02" db="EMBL/GenBank/DDBJ databases">
        <title>Vibrio sp. nov., a new bacterium isolated from Bohai sea, China.</title>
        <authorList>
            <person name="Yuan Y."/>
        </authorList>
    </citation>
    <scope>NUCLEOTIDE SEQUENCE</scope>
    <source>
        <strain evidence="1">DBSS07</strain>
    </source>
</reference>
<dbReference type="InterPro" id="IPR029058">
    <property type="entry name" value="AB_hydrolase_fold"/>
</dbReference>
<gene>
    <name evidence="1" type="ORF">MD483_07455</name>
</gene>
<dbReference type="Gene3D" id="3.40.50.1820">
    <property type="entry name" value="alpha/beta hydrolase"/>
    <property type="match status" value="1"/>
</dbReference>